<dbReference type="Pfam" id="PF13474">
    <property type="entry name" value="SnoaL_3"/>
    <property type="match status" value="2"/>
</dbReference>
<organism evidence="3 4">
    <name type="scientific">Salinispora arenicola</name>
    <dbReference type="NCBI Taxonomy" id="168697"/>
    <lineage>
        <taxon>Bacteria</taxon>
        <taxon>Bacillati</taxon>
        <taxon>Actinomycetota</taxon>
        <taxon>Actinomycetes</taxon>
        <taxon>Micromonosporales</taxon>
        <taxon>Micromonosporaceae</taxon>
        <taxon>Salinispora</taxon>
    </lineage>
</organism>
<comment type="caution">
    <text evidence="3">The sequence shown here is derived from an EMBL/GenBank/DDBJ whole genome shotgun (WGS) entry which is preliminary data.</text>
</comment>
<dbReference type="EMBL" id="BOQM01000018">
    <property type="protein sequence ID" value="GIM85989.1"/>
    <property type="molecule type" value="Genomic_DNA"/>
</dbReference>
<gene>
    <name evidence="3" type="ORF">FB564_0304</name>
    <name evidence="2" type="ORF">Sar04_27250</name>
</gene>
<dbReference type="InterPro" id="IPR037401">
    <property type="entry name" value="SnoaL-like"/>
</dbReference>
<evidence type="ECO:0000313" key="4">
    <source>
        <dbReference type="Proteomes" id="UP000315983"/>
    </source>
</evidence>
<dbReference type="RefSeq" id="WP_016811191.1">
    <property type="nucleotide sequence ID" value="NZ_BOQM01000018.1"/>
</dbReference>
<proteinExistence type="predicted"/>
<dbReference type="GeneID" id="93769665"/>
<dbReference type="AlphaFoldDB" id="A0A542XHJ7"/>
<dbReference type="InterPro" id="IPR011944">
    <property type="entry name" value="Steroid_delta5-4_isomerase"/>
</dbReference>
<dbReference type="Proteomes" id="UP000315983">
    <property type="component" value="Unassembled WGS sequence"/>
</dbReference>
<reference evidence="2 5" key="2">
    <citation type="submission" date="2021-03" db="EMBL/GenBank/DDBJ databases">
        <title>Whole genome shotgun sequence of Salinispora arenicola NBRC 105043.</title>
        <authorList>
            <person name="Komaki H."/>
            <person name="Tamura T."/>
        </authorList>
    </citation>
    <scope>NUCLEOTIDE SEQUENCE [LARGE SCALE GENOMIC DNA]</scope>
    <source>
        <strain evidence="2 5">NBRC 105043</strain>
    </source>
</reference>
<feature type="domain" description="SnoaL-like" evidence="1">
    <location>
        <begin position="13"/>
        <end position="135"/>
    </location>
</feature>
<dbReference type="NCBIfam" id="TIGR02246">
    <property type="entry name" value="SgcJ/EcaC family oxidoreductase"/>
    <property type="match status" value="1"/>
</dbReference>
<evidence type="ECO:0000313" key="3">
    <source>
        <dbReference type="EMBL" id="TQL35267.1"/>
    </source>
</evidence>
<protein>
    <submittedName>
        <fullName evidence="3">Uncharacterized protein (TIGR02246 family)</fullName>
    </submittedName>
</protein>
<evidence type="ECO:0000259" key="1">
    <source>
        <dbReference type="Pfam" id="PF13474"/>
    </source>
</evidence>
<dbReference type="EMBL" id="VFOL01000001">
    <property type="protein sequence ID" value="TQL35267.1"/>
    <property type="molecule type" value="Genomic_DNA"/>
</dbReference>
<name>A0A542XHJ7_SALAC</name>
<accession>A0A542XHJ7</accession>
<dbReference type="Proteomes" id="UP000677457">
    <property type="component" value="Unassembled WGS sequence"/>
</dbReference>
<sequence length="282" mass="31690">MVVQQYRDDERLITELIERWAAAIRAQDLQGVLTDHTEDIVMFDVPPPQDGVRGIQAYRDSWPPFFRWIADGAVFDIDSLVVTAGTDVAFAHMLLRCGTPDDLARRPDHRLRITLGLRKDAGRWTVSHEHHSFPLAQGSDSRATEQEVRSLHQHWFTSTSARDLDGLMIGIADDVVSYEHIAPLQYSGLSQVRQICEDGLDTGVGEVTWQIPDLTVLAEGGLAVAWGLNRIRFDGPDGQPTETWSRGTRVFRRTGETWTMVHQHLSYPCDPQTGAARADLRP</sequence>
<feature type="domain" description="SnoaL-like" evidence="1">
    <location>
        <begin position="148"/>
        <end position="269"/>
    </location>
</feature>
<dbReference type="SUPFAM" id="SSF54427">
    <property type="entry name" value="NTF2-like"/>
    <property type="match status" value="2"/>
</dbReference>
<reference evidence="3 4" key="1">
    <citation type="submission" date="2019-06" db="EMBL/GenBank/DDBJ databases">
        <title>Sequencing the genomes of 1000 actinobacteria strains.</title>
        <authorList>
            <person name="Klenk H.-P."/>
        </authorList>
    </citation>
    <scope>NUCLEOTIDE SEQUENCE [LARGE SCALE GENOMIC DNA]</scope>
    <source>
        <strain evidence="3 4">DSM 44819</strain>
    </source>
</reference>
<dbReference type="InterPro" id="IPR032710">
    <property type="entry name" value="NTF2-like_dom_sf"/>
</dbReference>
<dbReference type="Gene3D" id="3.10.450.50">
    <property type="match status" value="2"/>
</dbReference>
<evidence type="ECO:0000313" key="2">
    <source>
        <dbReference type="EMBL" id="GIM85989.1"/>
    </source>
</evidence>
<evidence type="ECO:0000313" key="5">
    <source>
        <dbReference type="Proteomes" id="UP000677457"/>
    </source>
</evidence>
<keyword evidence="5" id="KW-1185">Reference proteome</keyword>